<proteinExistence type="predicted"/>
<evidence type="ECO:0000313" key="1">
    <source>
        <dbReference type="EMBL" id="KAI4319530.1"/>
    </source>
</evidence>
<dbReference type="Proteomes" id="UP001057402">
    <property type="component" value="Chromosome 10"/>
</dbReference>
<keyword evidence="2" id="KW-1185">Reference proteome</keyword>
<name>A0ACB9M708_9MYRT</name>
<reference evidence="2" key="1">
    <citation type="journal article" date="2023" name="Front. Plant Sci.">
        <title>Chromosomal-level genome assembly of Melastoma candidum provides insights into trichome evolution.</title>
        <authorList>
            <person name="Zhong Y."/>
            <person name="Wu W."/>
            <person name="Sun C."/>
            <person name="Zou P."/>
            <person name="Liu Y."/>
            <person name="Dai S."/>
            <person name="Zhou R."/>
        </authorList>
    </citation>
    <scope>NUCLEOTIDE SEQUENCE [LARGE SCALE GENOMIC DNA]</scope>
</reference>
<accession>A0ACB9M708</accession>
<gene>
    <name evidence="1" type="ORF">MLD38_033117</name>
</gene>
<protein>
    <submittedName>
        <fullName evidence="1">Uncharacterized protein</fullName>
    </submittedName>
</protein>
<sequence length="294" mass="32191">MKSDYDFIARLKNLIPKEYVPTSSSSLHLLRLCKSSCVCPLFLCFVPVIPLWQLMEPGASSSTPHLGGRAIDRHNPIITDSRRILTPAPSRVASPDVSQLSRRHSLQKGKDKCKGVSRPDLGDEEERKVQKSCYVARSWLKQKGSAFSKDPKGSGGEFALSGMPPTVSTRHLLGNIVLLDDDSSVFTPVSPDRTDVKLSNEDWEQKKLGGSKSMTFPSKAGSDQVVVLRVSLHCRGCARKVRKHLSKMEGVTSFNIDFAAKKVTVVGDVTPLSVLASISKVKNAQFWPVPALPP</sequence>
<comment type="caution">
    <text evidence="1">The sequence shown here is derived from an EMBL/GenBank/DDBJ whole genome shotgun (WGS) entry which is preliminary data.</text>
</comment>
<organism evidence="1 2">
    <name type="scientific">Melastoma candidum</name>
    <dbReference type="NCBI Taxonomy" id="119954"/>
    <lineage>
        <taxon>Eukaryota</taxon>
        <taxon>Viridiplantae</taxon>
        <taxon>Streptophyta</taxon>
        <taxon>Embryophyta</taxon>
        <taxon>Tracheophyta</taxon>
        <taxon>Spermatophyta</taxon>
        <taxon>Magnoliopsida</taxon>
        <taxon>eudicotyledons</taxon>
        <taxon>Gunneridae</taxon>
        <taxon>Pentapetalae</taxon>
        <taxon>rosids</taxon>
        <taxon>malvids</taxon>
        <taxon>Myrtales</taxon>
        <taxon>Melastomataceae</taxon>
        <taxon>Melastomatoideae</taxon>
        <taxon>Melastomateae</taxon>
        <taxon>Melastoma</taxon>
    </lineage>
</organism>
<evidence type="ECO:0000313" key="2">
    <source>
        <dbReference type="Proteomes" id="UP001057402"/>
    </source>
</evidence>
<dbReference type="EMBL" id="CM042889">
    <property type="protein sequence ID" value="KAI4319530.1"/>
    <property type="molecule type" value="Genomic_DNA"/>
</dbReference>